<protein>
    <recommendedName>
        <fullName evidence="4">Lipoprotein</fullName>
    </recommendedName>
</protein>
<dbReference type="Proteomes" id="UP000555103">
    <property type="component" value="Unassembled WGS sequence"/>
</dbReference>
<dbReference type="RefSeq" id="WP_183305508.1">
    <property type="nucleotide sequence ID" value="NZ_JACIEP010000002.1"/>
</dbReference>
<feature type="chain" id="PRO_5032566081" description="Lipoprotein" evidence="1">
    <location>
        <begin position="25"/>
        <end position="189"/>
    </location>
</feature>
<dbReference type="AlphaFoldDB" id="A0A840CH18"/>
<reference evidence="2 3" key="1">
    <citation type="submission" date="2020-08" db="EMBL/GenBank/DDBJ databases">
        <title>Genomic Encyclopedia of Type Strains, Phase IV (KMG-IV): sequencing the most valuable type-strain genomes for metagenomic binning, comparative biology and taxonomic classification.</title>
        <authorList>
            <person name="Goeker M."/>
        </authorList>
    </citation>
    <scope>NUCLEOTIDE SEQUENCE [LARGE SCALE GENOMIC DNA]</scope>
    <source>
        <strain evidence="2 3">DSM 104969</strain>
    </source>
</reference>
<keyword evidence="1" id="KW-0732">Signal</keyword>
<name>A0A840CH18_9BACT</name>
<sequence length="189" mass="21134">MKTLKYIVPLILSVLLLATCGDDASDTTALRYVDSQSGLVDFKLYYGSDAGGVENTRTDTLKRKPEVFFASASFESYTSTSISFIGERMSIEQSSVKEIFPYKFEDGSLYVEKNGDFKYYGDGDVSVLDIRQHYIGYKTGDGNFKIVQAVPMKEIDKEYAASLSSFATVDAMTNKEDTLIWVTRKAAFR</sequence>
<gene>
    <name evidence="2" type="ORF">GGR21_000433</name>
</gene>
<comment type="caution">
    <text evidence="2">The sequence shown here is derived from an EMBL/GenBank/DDBJ whole genome shotgun (WGS) entry which is preliminary data.</text>
</comment>
<evidence type="ECO:0000313" key="2">
    <source>
        <dbReference type="EMBL" id="MBB4034546.1"/>
    </source>
</evidence>
<dbReference type="EMBL" id="JACIEP010000002">
    <property type="protein sequence ID" value="MBB4034546.1"/>
    <property type="molecule type" value="Genomic_DNA"/>
</dbReference>
<organism evidence="2 3">
    <name type="scientific">Dysgonomonas hofstadii</name>
    <dbReference type="NCBI Taxonomy" id="637886"/>
    <lineage>
        <taxon>Bacteria</taxon>
        <taxon>Pseudomonadati</taxon>
        <taxon>Bacteroidota</taxon>
        <taxon>Bacteroidia</taxon>
        <taxon>Bacteroidales</taxon>
        <taxon>Dysgonomonadaceae</taxon>
        <taxon>Dysgonomonas</taxon>
    </lineage>
</organism>
<proteinExistence type="predicted"/>
<evidence type="ECO:0008006" key="4">
    <source>
        <dbReference type="Google" id="ProtNLM"/>
    </source>
</evidence>
<evidence type="ECO:0000313" key="3">
    <source>
        <dbReference type="Proteomes" id="UP000555103"/>
    </source>
</evidence>
<accession>A0A840CH18</accession>
<feature type="signal peptide" evidence="1">
    <location>
        <begin position="1"/>
        <end position="24"/>
    </location>
</feature>
<evidence type="ECO:0000256" key="1">
    <source>
        <dbReference type="SAM" id="SignalP"/>
    </source>
</evidence>
<keyword evidence="3" id="KW-1185">Reference proteome</keyword>